<evidence type="ECO:0000313" key="1">
    <source>
        <dbReference type="EnsemblPlants" id="QL10p022527:mrna"/>
    </source>
</evidence>
<reference evidence="1" key="2">
    <citation type="submission" date="2021-01" db="UniProtKB">
        <authorList>
            <consortium name="EnsemblPlants"/>
        </authorList>
    </citation>
    <scope>IDENTIFICATION</scope>
</reference>
<reference evidence="1 2" key="1">
    <citation type="journal article" date="2016" name="G3 (Bethesda)">
        <title>First Draft Assembly and Annotation of the Genome of a California Endemic Oak Quercus lobata Nee (Fagaceae).</title>
        <authorList>
            <person name="Sork V.L."/>
            <person name="Fitz-Gibbon S.T."/>
            <person name="Puiu D."/>
            <person name="Crepeau M."/>
            <person name="Gugger P.F."/>
            <person name="Sherman R."/>
            <person name="Stevens K."/>
            <person name="Langley C.H."/>
            <person name="Pellegrini M."/>
            <person name="Salzberg S.L."/>
        </authorList>
    </citation>
    <scope>NUCLEOTIDE SEQUENCE [LARGE SCALE GENOMIC DNA]</scope>
    <source>
        <strain evidence="1 2">cv. SW786</strain>
    </source>
</reference>
<protein>
    <submittedName>
        <fullName evidence="1">Uncharacterized protein</fullName>
    </submittedName>
</protein>
<dbReference type="Gramene" id="QL10p022527:mrna">
    <property type="protein sequence ID" value="QL10p022527:mrna"/>
    <property type="gene ID" value="QL10p022527"/>
</dbReference>
<accession>A0A7N2MQ43</accession>
<sequence>MAFRPEVATQAAHVAKEWVNQAPYEKKEEESKRYAAQKAQAQTDKKLKDTLLKLAECDKAQKSVEASIEMQKAEEMTKAEQATYDLGQKETAAHLEFQITTVCRGFCLQSWTEALDAAGVDPTSKLRDLERVFYPLAIRTKAATSPQCRLNG</sequence>
<proteinExistence type="predicted"/>
<dbReference type="InParanoid" id="A0A7N2MQ43"/>
<dbReference type="EMBL" id="LRBV02000010">
    <property type="status" value="NOT_ANNOTATED_CDS"/>
    <property type="molecule type" value="Genomic_DNA"/>
</dbReference>
<dbReference type="Proteomes" id="UP000594261">
    <property type="component" value="Chromosome 10"/>
</dbReference>
<organism evidence="1 2">
    <name type="scientific">Quercus lobata</name>
    <name type="common">Valley oak</name>
    <dbReference type="NCBI Taxonomy" id="97700"/>
    <lineage>
        <taxon>Eukaryota</taxon>
        <taxon>Viridiplantae</taxon>
        <taxon>Streptophyta</taxon>
        <taxon>Embryophyta</taxon>
        <taxon>Tracheophyta</taxon>
        <taxon>Spermatophyta</taxon>
        <taxon>Magnoliopsida</taxon>
        <taxon>eudicotyledons</taxon>
        <taxon>Gunneridae</taxon>
        <taxon>Pentapetalae</taxon>
        <taxon>rosids</taxon>
        <taxon>fabids</taxon>
        <taxon>Fagales</taxon>
        <taxon>Fagaceae</taxon>
        <taxon>Quercus</taxon>
    </lineage>
</organism>
<dbReference type="EnsemblPlants" id="QL10p022527:mrna">
    <property type="protein sequence ID" value="QL10p022527:mrna"/>
    <property type="gene ID" value="QL10p022527"/>
</dbReference>
<evidence type="ECO:0000313" key="2">
    <source>
        <dbReference type="Proteomes" id="UP000594261"/>
    </source>
</evidence>
<dbReference type="AlphaFoldDB" id="A0A7N2MQ43"/>
<keyword evidence="2" id="KW-1185">Reference proteome</keyword>
<name>A0A7N2MQ43_QUELO</name>